<evidence type="ECO:0000256" key="1">
    <source>
        <dbReference type="ARBA" id="ARBA00038494"/>
    </source>
</evidence>
<reference evidence="3 4" key="1">
    <citation type="journal article" date="2021" name="Arch. Microbiol.">
        <title>Harenicola maris gen. nov., sp. nov. isolated from the Sea of Japan shallow sediments.</title>
        <authorList>
            <person name="Romanenko L.A."/>
            <person name="Kurilenko V.V."/>
            <person name="Chernysheva N.Y."/>
            <person name="Tekutyeva L.A."/>
            <person name="Velansky P.V."/>
            <person name="Svetashev V.I."/>
            <person name="Isaeva M.P."/>
        </authorList>
    </citation>
    <scope>NUCLEOTIDE SEQUENCE [LARGE SCALE GENOMIC DNA]</scope>
    <source>
        <strain evidence="3 4">KMM 3653</strain>
    </source>
</reference>
<organism evidence="3 4">
    <name type="scientific">Harenicola maris</name>
    <dbReference type="NCBI Taxonomy" id="2841044"/>
    <lineage>
        <taxon>Bacteria</taxon>
        <taxon>Pseudomonadati</taxon>
        <taxon>Pseudomonadota</taxon>
        <taxon>Alphaproteobacteria</taxon>
        <taxon>Rhodobacterales</taxon>
        <taxon>Paracoccaceae</taxon>
        <taxon>Harenicola</taxon>
    </lineage>
</organism>
<comment type="caution">
    <text evidence="3">The sequence shown here is derived from an EMBL/GenBank/DDBJ whole genome shotgun (WGS) entry which is preliminary data.</text>
</comment>
<name>A0AAP2G401_9RHOB</name>
<gene>
    <name evidence="3" type="ORF">IV417_10270</name>
</gene>
<keyword evidence="4" id="KW-1185">Reference proteome</keyword>
<dbReference type="InterPro" id="IPR029044">
    <property type="entry name" value="Nucleotide-diphossugar_trans"/>
</dbReference>
<protein>
    <submittedName>
        <fullName evidence="3">Glycosyltransferase family 2 protein</fullName>
    </submittedName>
</protein>
<dbReference type="RefSeq" id="WP_327793999.1">
    <property type="nucleotide sequence ID" value="NZ_JADQAZ010000002.1"/>
</dbReference>
<dbReference type="Pfam" id="PF00535">
    <property type="entry name" value="Glycos_transf_2"/>
    <property type="match status" value="1"/>
</dbReference>
<dbReference type="Gene3D" id="3.90.550.10">
    <property type="entry name" value="Spore Coat Polysaccharide Biosynthesis Protein SpsA, Chain A"/>
    <property type="match status" value="1"/>
</dbReference>
<proteinExistence type="inferred from homology"/>
<sequence length="319" mass="35489">MIALILTHNEALHIARAVASAARVAKRVIVVDSGSTDATRAIARAAGAVVLKHPFTTHADQINWALDVLGPKAGWILRLDADEYLSDALIKEINTNLPRQPASVHGIYIPRCLHFMGEPVRRGGLYPMPILRLFRAGKARCESRWMDEHMQTNGLIAQFKGTLIDDNHRPLSWWIEKHNRYAGLEVVDILNAEHGFAPEMTPQGQGAARRATARRWLKTKVYARLPSGSRALAYFLYRYILRGGFLDGPEARSFHVLQGFWYRYLVDCKLRETRAFMAAQNCTAPEAIERVLGITTGPARSGLETSAEVFALTPPQGAA</sequence>
<evidence type="ECO:0000313" key="4">
    <source>
        <dbReference type="Proteomes" id="UP001315686"/>
    </source>
</evidence>
<feature type="domain" description="Glycosyltransferase 2-like" evidence="2">
    <location>
        <begin position="4"/>
        <end position="99"/>
    </location>
</feature>
<dbReference type="AlphaFoldDB" id="A0AAP2G401"/>
<dbReference type="PANTHER" id="PTHR43630:SF2">
    <property type="entry name" value="GLYCOSYLTRANSFERASE"/>
    <property type="match status" value="1"/>
</dbReference>
<dbReference type="SUPFAM" id="SSF53448">
    <property type="entry name" value="Nucleotide-diphospho-sugar transferases"/>
    <property type="match status" value="1"/>
</dbReference>
<evidence type="ECO:0000313" key="3">
    <source>
        <dbReference type="EMBL" id="MBT0957775.1"/>
    </source>
</evidence>
<dbReference type="PANTHER" id="PTHR43630">
    <property type="entry name" value="POLY-BETA-1,6-N-ACETYL-D-GLUCOSAMINE SYNTHASE"/>
    <property type="match status" value="1"/>
</dbReference>
<dbReference type="Proteomes" id="UP001315686">
    <property type="component" value="Unassembled WGS sequence"/>
</dbReference>
<dbReference type="CDD" id="cd02511">
    <property type="entry name" value="Beta4Glucosyltransferase"/>
    <property type="match status" value="1"/>
</dbReference>
<evidence type="ECO:0000259" key="2">
    <source>
        <dbReference type="Pfam" id="PF00535"/>
    </source>
</evidence>
<comment type="similarity">
    <text evidence="1">Belongs to the glycosyltransferase 2 family. WaaE/KdtX subfamily.</text>
</comment>
<dbReference type="InterPro" id="IPR001173">
    <property type="entry name" value="Glyco_trans_2-like"/>
</dbReference>
<dbReference type="EMBL" id="JADQAZ010000002">
    <property type="protein sequence ID" value="MBT0957775.1"/>
    <property type="molecule type" value="Genomic_DNA"/>
</dbReference>
<accession>A0AAP2G401</accession>